<evidence type="ECO:0000313" key="2">
    <source>
        <dbReference type="EMBL" id="AFK12026.1"/>
    </source>
</evidence>
<sequence>KAVEGVTGGDELSKKVCKGTGTSGNQCGKNTADGNATTQRKISEVFTSDTETAQLSTMENTSTTSGATISTSG</sequence>
<dbReference type="EMBL" id="JQ933669">
    <property type="protein sequence ID" value="AFK11931.1"/>
    <property type="molecule type" value="Genomic_DNA"/>
</dbReference>
<name>I3QLQ9_ANAMA</name>
<feature type="compositionally biased region" description="Low complexity" evidence="1">
    <location>
        <begin position="61"/>
        <end position="73"/>
    </location>
</feature>
<proteinExistence type="predicted"/>
<accession>I3QLQ9</accession>
<feature type="compositionally biased region" description="Polar residues" evidence="1">
    <location>
        <begin position="23"/>
        <end position="60"/>
    </location>
</feature>
<organism evidence="2">
    <name type="scientific">Anaplasma marginale</name>
    <dbReference type="NCBI Taxonomy" id="770"/>
    <lineage>
        <taxon>Bacteria</taxon>
        <taxon>Pseudomonadati</taxon>
        <taxon>Pseudomonadota</taxon>
        <taxon>Alphaproteobacteria</taxon>
        <taxon>Rickettsiales</taxon>
        <taxon>Anaplasmataceae</taxon>
        <taxon>Anaplasma</taxon>
    </lineage>
</organism>
<evidence type="ECO:0000256" key="1">
    <source>
        <dbReference type="SAM" id="MobiDB-lite"/>
    </source>
</evidence>
<feature type="non-terminal residue" evidence="2">
    <location>
        <position position="1"/>
    </location>
</feature>
<feature type="region of interest" description="Disordered" evidence="1">
    <location>
        <begin position="1"/>
        <end position="73"/>
    </location>
</feature>
<protein>
    <submittedName>
        <fullName evidence="2">Major surface protein 2</fullName>
    </submittedName>
</protein>
<dbReference type="AlphaFoldDB" id="I3QLQ9"/>
<dbReference type="EMBL" id="JQ933764">
    <property type="protein sequence ID" value="AFK12026.1"/>
    <property type="molecule type" value="Genomic_DNA"/>
</dbReference>
<feature type="non-terminal residue" evidence="2">
    <location>
        <position position="73"/>
    </location>
</feature>
<reference evidence="2" key="1">
    <citation type="journal article" date="2012" name="Infect. Immun.">
        <title>Expansion of Variant Diversity Associated with a High Prevalence of Pathogen Strain Superinfection under Conditions of Natural Transmission.</title>
        <authorList>
            <person name="Ueti M.W."/>
            <person name="Tan Y."/>
            <person name="Broschat S.L."/>
            <person name="Castaneda Ortiz E.J."/>
            <person name="Camacho-Nuez M."/>
            <person name="Mosqueda J.J."/>
            <person name="Scoles G.A."/>
            <person name="Grimes M."/>
            <person name="Brayton K.A."/>
            <person name="Palmer G.H."/>
        </authorList>
    </citation>
    <scope>NUCLEOTIDE SEQUENCE</scope>
</reference>